<gene>
    <name evidence="1" type="ORF">ABMA27_007590</name>
</gene>
<name>A0ABR3HFY5_LOXSC</name>
<sequence length="308" mass="34778">MYTDPVINIKKLDFFTTSVFVAGDWKEGLSVRFEVGLFGAGRTFFITIPRTVASAKNSRWVETPRPSGPMPSLVMYCPSQNDVVTCALFDDTNNIAGLQIALPEDTWINPPFDMATQGFTRWTAPANTNGATRTYWTMQQYYVSEETLKKSKEERMAMASRVEGVLRERAVWLTGFNGELMKVSGYASELTDTAKTHFTEQACVPLMGRHYYYNMTADTECTSEGILPWFPMIDRGTDQLIATGFMTFGQLPAANLVKDYFERPTRSDVEMIVPNGPQCLYDLTQNVGTITMHIYYVDSPFLINCFNN</sequence>
<reference evidence="1 2" key="1">
    <citation type="submission" date="2024-06" db="EMBL/GenBank/DDBJ databases">
        <title>A chromosome-level genome assembly of beet webworm, Loxostege sticticalis.</title>
        <authorList>
            <person name="Zhang Y."/>
        </authorList>
    </citation>
    <scope>NUCLEOTIDE SEQUENCE [LARGE SCALE GENOMIC DNA]</scope>
    <source>
        <strain evidence="1">AQ026</strain>
        <tissue evidence="1">Whole body</tissue>
    </source>
</reference>
<accession>A0ABR3HFY5</accession>
<proteinExistence type="predicted"/>
<organism evidence="1 2">
    <name type="scientific">Loxostege sticticalis</name>
    <name type="common">Beet webworm moth</name>
    <dbReference type="NCBI Taxonomy" id="481309"/>
    <lineage>
        <taxon>Eukaryota</taxon>
        <taxon>Metazoa</taxon>
        <taxon>Ecdysozoa</taxon>
        <taxon>Arthropoda</taxon>
        <taxon>Hexapoda</taxon>
        <taxon>Insecta</taxon>
        <taxon>Pterygota</taxon>
        <taxon>Neoptera</taxon>
        <taxon>Endopterygota</taxon>
        <taxon>Lepidoptera</taxon>
        <taxon>Glossata</taxon>
        <taxon>Ditrysia</taxon>
        <taxon>Pyraloidea</taxon>
        <taxon>Crambidae</taxon>
        <taxon>Pyraustinae</taxon>
        <taxon>Loxostege</taxon>
    </lineage>
</organism>
<keyword evidence="2" id="KW-1185">Reference proteome</keyword>
<protein>
    <submittedName>
        <fullName evidence="1">Uncharacterized protein</fullName>
    </submittedName>
</protein>
<evidence type="ECO:0000313" key="2">
    <source>
        <dbReference type="Proteomes" id="UP001549920"/>
    </source>
</evidence>
<evidence type="ECO:0000313" key="1">
    <source>
        <dbReference type="EMBL" id="KAL0869332.1"/>
    </source>
</evidence>
<comment type="caution">
    <text evidence="1">The sequence shown here is derived from an EMBL/GenBank/DDBJ whole genome shotgun (WGS) entry which is preliminary data.</text>
</comment>
<dbReference type="EMBL" id="JBEUOH010000020">
    <property type="protein sequence ID" value="KAL0869332.1"/>
    <property type="molecule type" value="Genomic_DNA"/>
</dbReference>
<dbReference type="Proteomes" id="UP001549920">
    <property type="component" value="Unassembled WGS sequence"/>
</dbReference>